<keyword evidence="2 5" id="KW-0812">Transmembrane</keyword>
<evidence type="ECO:0000256" key="1">
    <source>
        <dbReference type="ARBA" id="ARBA00004141"/>
    </source>
</evidence>
<dbReference type="Gene3D" id="3.30.750.24">
    <property type="entry name" value="STAS domain"/>
    <property type="match status" value="1"/>
</dbReference>
<geneLocation type="plasmid" evidence="7 8">
    <name>pBB1</name>
</geneLocation>
<dbReference type="InterPro" id="IPR001902">
    <property type="entry name" value="SLC26A/SulP_fam"/>
</dbReference>
<evidence type="ECO:0000259" key="6">
    <source>
        <dbReference type="PROSITE" id="PS50801"/>
    </source>
</evidence>
<dbReference type="KEGG" id="cnc:CNE_BB1p01060"/>
<dbReference type="GO" id="GO:0055085">
    <property type="term" value="P:transmembrane transport"/>
    <property type="evidence" value="ECO:0007669"/>
    <property type="project" value="InterPro"/>
</dbReference>
<dbReference type="HOGENOM" id="CLU_003182_13_0_4"/>
<proteinExistence type="predicted"/>
<dbReference type="InterPro" id="IPR036513">
    <property type="entry name" value="STAS_dom_sf"/>
</dbReference>
<evidence type="ECO:0000313" key="8">
    <source>
        <dbReference type="Proteomes" id="UP000006798"/>
    </source>
</evidence>
<dbReference type="InterPro" id="IPR002645">
    <property type="entry name" value="STAS_dom"/>
</dbReference>
<dbReference type="Proteomes" id="UP000006798">
    <property type="component" value="Plasmid pBB1"/>
</dbReference>
<dbReference type="SUPFAM" id="SSF52091">
    <property type="entry name" value="SpoIIaa-like"/>
    <property type="match status" value="1"/>
</dbReference>
<evidence type="ECO:0000256" key="4">
    <source>
        <dbReference type="ARBA" id="ARBA00023136"/>
    </source>
</evidence>
<feature type="transmembrane region" description="Helical" evidence="5">
    <location>
        <begin position="102"/>
        <end position="126"/>
    </location>
</feature>
<feature type="transmembrane region" description="Helical" evidence="5">
    <location>
        <begin position="252"/>
        <end position="270"/>
    </location>
</feature>
<dbReference type="EMBL" id="CP002879">
    <property type="protein sequence ID" value="AEI81533.1"/>
    <property type="molecule type" value="Genomic_DNA"/>
</dbReference>
<gene>
    <name evidence="7" type="primary">sulfP</name>
    <name evidence="7" type="ordered locus">CNE_BB1p01060</name>
</gene>
<evidence type="ECO:0000256" key="2">
    <source>
        <dbReference type="ARBA" id="ARBA00022692"/>
    </source>
</evidence>
<feature type="domain" description="STAS" evidence="6">
    <location>
        <begin position="439"/>
        <end position="553"/>
    </location>
</feature>
<accession>F8GVH4</accession>
<feature type="transmembrane region" description="Helical" evidence="5">
    <location>
        <begin position="384"/>
        <end position="414"/>
    </location>
</feature>
<name>F8GVH4_CUPNN</name>
<evidence type="ECO:0000313" key="7">
    <source>
        <dbReference type="EMBL" id="AEI81533.1"/>
    </source>
</evidence>
<keyword evidence="3 5" id="KW-1133">Transmembrane helix</keyword>
<keyword evidence="7" id="KW-0614">Plasmid</keyword>
<evidence type="ECO:0000256" key="3">
    <source>
        <dbReference type="ARBA" id="ARBA00022989"/>
    </source>
</evidence>
<feature type="transmembrane region" description="Helical" evidence="5">
    <location>
        <begin position="182"/>
        <end position="200"/>
    </location>
</feature>
<organism evidence="7 8">
    <name type="scientific">Cupriavidus necator (strain ATCC 43291 / DSM 13513 / CCUG 52238 / LMG 8453 / N-1)</name>
    <name type="common">Ralstonia eutropha</name>
    <dbReference type="NCBI Taxonomy" id="1042878"/>
    <lineage>
        <taxon>Bacteria</taxon>
        <taxon>Pseudomonadati</taxon>
        <taxon>Pseudomonadota</taxon>
        <taxon>Betaproteobacteria</taxon>
        <taxon>Burkholderiales</taxon>
        <taxon>Burkholderiaceae</taxon>
        <taxon>Cupriavidus</taxon>
    </lineage>
</organism>
<dbReference type="CDD" id="cd07042">
    <property type="entry name" value="STAS_SulP_like_sulfate_transporter"/>
    <property type="match status" value="1"/>
</dbReference>
<feature type="transmembrane region" description="Helical" evidence="5">
    <location>
        <begin position="331"/>
        <end position="364"/>
    </location>
</feature>
<reference evidence="7 8" key="1">
    <citation type="journal article" date="2011" name="J. Bacteriol.">
        <title>Complete genome sequence of the type strain Cupriavidus necator N-1.</title>
        <authorList>
            <person name="Poehlein A."/>
            <person name="Kusian B."/>
            <person name="Friedrich B."/>
            <person name="Daniel R."/>
            <person name="Bowien B."/>
        </authorList>
    </citation>
    <scope>NUCLEOTIDE SEQUENCE [LARGE SCALE GENOMIC DNA]</scope>
    <source>
        <strain evidence="8">ATCC 43291 / DSM 13513 / CCUG 52238 / LMG 8453 / N-1</strain>
        <plasmid evidence="7 8">pBB1</plasmid>
    </source>
</reference>
<dbReference type="PANTHER" id="PTHR11814">
    <property type="entry name" value="SULFATE TRANSPORTER"/>
    <property type="match status" value="1"/>
</dbReference>
<feature type="transmembrane region" description="Helical" evidence="5">
    <location>
        <begin position="291"/>
        <end position="311"/>
    </location>
</feature>
<feature type="transmembrane region" description="Helical" evidence="5">
    <location>
        <begin position="138"/>
        <end position="162"/>
    </location>
</feature>
<dbReference type="Pfam" id="PF01740">
    <property type="entry name" value="STAS"/>
    <property type="match status" value="1"/>
</dbReference>
<dbReference type="PROSITE" id="PS50801">
    <property type="entry name" value="STAS"/>
    <property type="match status" value="1"/>
</dbReference>
<protein>
    <submittedName>
        <fullName evidence="7">Sulfate transporter SulP</fullName>
    </submittedName>
</protein>
<feature type="transmembrane region" description="Helical" evidence="5">
    <location>
        <begin position="77"/>
        <end position="96"/>
    </location>
</feature>
<dbReference type="AlphaFoldDB" id="F8GVH4"/>
<dbReference type="GO" id="GO:0016020">
    <property type="term" value="C:membrane"/>
    <property type="evidence" value="ECO:0007669"/>
    <property type="project" value="UniProtKB-SubCell"/>
</dbReference>
<comment type="subcellular location">
    <subcellularLocation>
        <location evidence="1">Membrane</location>
        <topology evidence="1">Multi-pass membrane protein</topology>
    </subcellularLocation>
</comment>
<evidence type="ECO:0000256" key="5">
    <source>
        <dbReference type="SAM" id="Phobius"/>
    </source>
</evidence>
<feature type="transmembrane region" description="Helical" evidence="5">
    <location>
        <begin position="207"/>
        <end position="232"/>
    </location>
</feature>
<dbReference type="Pfam" id="PF00916">
    <property type="entry name" value="Sulfate_transp"/>
    <property type="match status" value="1"/>
</dbReference>
<dbReference type="InterPro" id="IPR011547">
    <property type="entry name" value="SLC26A/SulP_dom"/>
</dbReference>
<keyword evidence="4 5" id="KW-0472">Membrane</keyword>
<sequence length="558" mass="58440">MQNDRKGMKKYPCKASARVLAGHYLPDLRAGLSVAGLLVPEAIAYSTIANLPPQTGVIALLAGLVAYGLLGNSRFAIVSATSSSAAVVAAVAVGMAGDSLPMRMLLAAGLVLITGLIFVSASLARLGSASEFIAKPVLRGYAFGLAIVIIIRQIPSFLGVSLKHTDSAGFLIELARSYPQWNVWQLATGLVALVLLFAFGRSRQVPGAFVVISLGIVASRWFGLHAHGVSVVGTIELSGQMPSLPSLDHHQWAQLGEFAFALALILYAESYSSIRTLALKHGDLTVPNRELLALGAANMLSGLFHGLPVGAGYSASATSEAAGAQSRWAGWFAAVVVAVIMLPLLPLVALTPTAVLAAVVCHALSHALNPSVFTPYLRLHRDRILVAAAVLAVLVLGVLYGLLAAIGLSLLMLLRGLSVPNVSTLGRLGEGHDFLVLAAHSDARPVPGVIVLRPEAPLFFGNVEVMMQHVRTLVVNAGDSAQSIVLSLEESPDLDSTSVEALMEFERFAAARGKRLFFARLKEPALALLTLAGMPGLTPSYVHYSVDDAVAAALAQSS</sequence>